<dbReference type="Proteomes" id="UP000298468">
    <property type="component" value="Unassembled WGS sequence"/>
</dbReference>
<proteinExistence type="predicted"/>
<reference evidence="1 2" key="1">
    <citation type="submission" date="2019-03" db="EMBL/GenBank/DDBJ databases">
        <title>Genomics of glacier-inhabiting Cryobacterium strains.</title>
        <authorList>
            <person name="Liu Q."/>
            <person name="Xin Y.-H."/>
        </authorList>
    </citation>
    <scope>NUCLEOTIDE SEQUENCE [LARGE SCALE GENOMIC DNA]</scope>
    <source>
        <strain evidence="1 2">Sr59</strain>
    </source>
</reference>
<gene>
    <name evidence="1" type="ORF">E3T61_03200</name>
</gene>
<sequence length="185" mass="20165">MVTGPRVTIRPGAIVARIHSTAHHPQDFACVPAALLETLGYETLENFVYAAETEEAAVEATLLREVPFSGGSLPSRVYRGQTLTCLTAERRFDLAPLINTNVAMYDTPSEIDQRIRTGAGLIRGLDDDGVAWSAPRTGKQTYLLFEDRVQAGNLTVAGSRDFDTVGGHGWLVDVCARHQVEVLVR</sequence>
<dbReference type="AlphaFoldDB" id="A0A4R9C0G4"/>
<keyword evidence="2" id="KW-1185">Reference proteome</keyword>
<organism evidence="1 2">
    <name type="scientific">Cryobacterium lactosi</name>
    <dbReference type="NCBI Taxonomy" id="1259202"/>
    <lineage>
        <taxon>Bacteria</taxon>
        <taxon>Bacillati</taxon>
        <taxon>Actinomycetota</taxon>
        <taxon>Actinomycetes</taxon>
        <taxon>Micrococcales</taxon>
        <taxon>Microbacteriaceae</taxon>
        <taxon>Cryobacterium</taxon>
    </lineage>
</organism>
<comment type="caution">
    <text evidence="1">The sequence shown here is derived from an EMBL/GenBank/DDBJ whole genome shotgun (WGS) entry which is preliminary data.</text>
</comment>
<evidence type="ECO:0000313" key="1">
    <source>
        <dbReference type="EMBL" id="TFD94019.1"/>
    </source>
</evidence>
<protein>
    <recommendedName>
        <fullName evidence="3">RES domain-containing protein</fullName>
    </recommendedName>
</protein>
<name>A0A4R9C0G4_9MICO</name>
<dbReference type="OrthoDB" id="3786493at2"/>
<dbReference type="EMBL" id="SOHM01000007">
    <property type="protein sequence ID" value="TFD94019.1"/>
    <property type="molecule type" value="Genomic_DNA"/>
</dbReference>
<evidence type="ECO:0000313" key="2">
    <source>
        <dbReference type="Proteomes" id="UP000298468"/>
    </source>
</evidence>
<accession>A0A4R9C0G4</accession>
<dbReference type="RefSeq" id="WP_134639449.1">
    <property type="nucleotide sequence ID" value="NZ_SOHM01000007.1"/>
</dbReference>
<evidence type="ECO:0008006" key="3">
    <source>
        <dbReference type="Google" id="ProtNLM"/>
    </source>
</evidence>